<reference evidence="1" key="1">
    <citation type="journal article" date="2014" name="Front. Microbiol.">
        <title>High frequency of phylogenetically diverse reductive dehalogenase-homologous genes in deep subseafloor sedimentary metagenomes.</title>
        <authorList>
            <person name="Kawai M."/>
            <person name="Futagami T."/>
            <person name="Toyoda A."/>
            <person name="Takaki Y."/>
            <person name="Nishi S."/>
            <person name="Hori S."/>
            <person name="Arai W."/>
            <person name="Tsubouchi T."/>
            <person name="Morono Y."/>
            <person name="Uchiyama I."/>
            <person name="Ito T."/>
            <person name="Fujiyama A."/>
            <person name="Inagaki F."/>
            <person name="Takami H."/>
        </authorList>
    </citation>
    <scope>NUCLEOTIDE SEQUENCE</scope>
    <source>
        <strain evidence="1">Expedition CK06-06</strain>
    </source>
</reference>
<feature type="non-terminal residue" evidence="1">
    <location>
        <position position="1"/>
    </location>
</feature>
<comment type="caution">
    <text evidence="1">The sequence shown here is derived from an EMBL/GenBank/DDBJ whole genome shotgun (WGS) entry which is preliminary data.</text>
</comment>
<gene>
    <name evidence="1" type="ORF">S03H2_00590</name>
</gene>
<proteinExistence type="predicted"/>
<evidence type="ECO:0000313" key="1">
    <source>
        <dbReference type="EMBL" id="GAH27558.1"/>
    </source>
</evidence>
<dbReference type="AlphaFoldDB" id="X1G3H1"/>
<accession>X1G3H1</accession>
<protein>
    <submittedName>
        <fullName evidence="1">Uncharacterized protein</fullName>
    </submittedName>
</protein>
<sequence length="112" mass="13014">ASYMAIDPDTGEMMPIMEYFEPLKIIDFANRFWAKIKNKEKQPIKLFENLLGDFGKTLDEGLNFLDKTQLRARFLIGILQHAKKPGKLMEMFSVSKPISLHFLVNSKPPFFF</sequence>
<dbReference type="EMBL" id="BARU01000127">
    <property type="protein sequence ID" value="GAH27558.1"/>
    <property type="molecule type" value="Genomic_DNA"/>
</dbReference>
<name>X1G3H1_9ZZZZ</name>
<organism evidence="1">
    <name type="scientific">marine sediment metagenome</name>
    <dbReference type="NCBI Taxonomy" id="412755"/>
    <lineage>
        <taxon>unclassified sequences</taxon>
        <taxon>metagenomes</taxon>
        <taxon>ecological metagenomes</taxon>
    </lineage>
</organism>